<evidence type="ECO:0000313" key="1">
    <source>
        <dbReference type="EMBL" id="APU01726.1"/>
    </source>
</evidence>
<reference evidence="1 2" key="1">
    <citation type="journal article" date="2017" name="Sci. Rep.">
        <title>Characterization and diversity of phages infecting Aeromonas salmonicida subsp. salmonicida.</title>
        <authorList>
            <person name="Vincent A.T."/>
            <person name="Paquet V.E."/>
            <person name="Bernatchez A."/>
            <person name="Tremblay D.M."/>
            <person name="Moineau S."/>
            <person name="Charette S.J."/>
        </authorList>
    </citation>
    <scope>NUCLEOTIDE SEQUENCE [LARGE SCALE GENOMIC DNA]</scope>
</reference>
<name>A0A219YCJ9_9CAUD</name>
<evidence type="ECO:0000313" key="2">
    <source>
        <dbReference type="Proteomes" id="UP000225215"/>
    </source>
</evidence>
<accession>A0A219YCJ9</accession>
<dbReference type="EMBL" id="KY290955">
    <property type="protein sequence ID" value="APU01726.1"/>
    <property type="molecule type" value="Genomic_DNA"/>
</dbReference>
<sequence>MIIKFKSEEAMNRFVESTPYTDPHNLMLAGLVGLGEFSVHQKPEYPDHNGYWIVISGTFFYISTYEMYLFEIVGE</sequence>
<proteinExistence type="predicted"/>
<protein>
    <submittedName>
        <fullName evidence="1">Uncharacterized protein</fullName>
    </submittedName>
</protein>
<dbReference type="Proteomes" id="UP000225215">
    <property type="component" value="Segment"/>
</dbReference>
<organism evidence="1 2">
    <name type="scientific">Aeromonas phage 65.2</name>
    <dbReference type="NCBI Taxonomy" id="1932896"/>
    <lineage>
        <taxon>Viruses</taxon>
        <taxon>Duplodnaviria</taxon>
        <taxon>Heunggongvirae</taxon>
        <taxon>Uroviricota</taxon>
        <taxon>Caudoviricetes</taxon>
        <taxon>Pantevenvirales</taxon>
        <taxon>Straboviridae</taxon>
        <taxon>Emmerichvirinae</taxon>
        <taxon>Ishigurovirus</taxon>
        <taxon>Ishigurovirus osborne</taxon>
    </lineage>
</organism>